<dbReference type="GeneID" id="93711395"/>
<evidence type="ECO:0000256" key="8">
    <source>
        <dbReference type="SAM" id="Phobius"/>
    </source>
</evidence>
<evidence type="ECO:0000256" key="1">
    <source>
        <dbReference type="ARBA" id="ARBA00004651"/>
    </source>
</evidence>
<feature type="transmembrane region" description="Helical" evidence="8">
    <location>
        <begin position="283"/>
        <end position="306"/>
    </location>
</feature>
<proteinExistence type="inferred from homology"/>
<feature type="transmembrane region" description="Helical" evidence="8">
    <location>
        <begin position="188"/>
        <end position="209"/>
    </location>
</feature>
<dbReference type="Pfam" id="PF01758">
    <property type="entry name" value="SBF"/>
    <property type="match status" value="1"/>
</dbReference>
<feature type="transmembrane region" description="Helical" evidence="8">
    <location>
        <begin position="126"/>
        <end position="148"/>
    </location>
</feature>
<feature type="transmembrane region" description="Helical" evidence="8">
    <location>
        <begin position="154"/>
        <end position="176"/>
    </location>
</feature>
<dbReference type="Proteomes" id="UP000182762">
    <property type="component" value="Unassembled WGS sequence"/>
</dbReference>
<evidence type="ECO:0000256" key="7">
    <source>
        <dbReference type="ARBA" id="ARBA00023136"/>
    </source>
</evidence>
<keyword evidence="5 8" id="KW-0812">Transmembrane</keyword>
<sequence>MSTLEKMQPLVILSAMMIGFFLSKIALFTTYAPLFLLLFLFFMMHGLFLDVSFKETKTALSHKGFLISALILNFIVGPLVAYGIGRIFLDEEPFIFLGFLMLVVTPCTDWYLLFTKLAKGNVPLAASLLPVNLLLQIAFLPFYLYLFSGVRGTFSISMLLESIFYMFLLPSLLAIIIKRRKGRVVQKWRAFFTSNGILFLSLAVMMMFASEGSYLSRHFSVLYVLLLPLLVFFTIAFLAVFLISKVLRFKTCDRVSLHFITLARNSPLALAMAATAFENQPEVSLALVLGPLIELPLLAFVAYLLLHGKEYHR</sequence>
<evidence type="ECO:0000256" key="2">
    <source>
        <dbReference type="ARBA" id="ARBA00010110"/>
    </source>
</evidence>
<feature type="transmembrane region" description="Helical" evidence="8">
    <location>
        <begin position="7"/>
        <end position="28"/>
    </location>
</feature>
<keyword evidence="10" id="KW-1185">Reference proteome</keyword>
<dbReference type="EMBL" id="FOXX01000006">
    <property type="protein sequence ID" value="SFQ68278.1"/>
    <property type="molecule type" value="Genomic_DNA"/>
</dbReference>
<feature type="transmembrane region" description="Helical" evidence="8">
    <location>
        <begin position="34"/>
        <end position="53"/>
    </location>
</feature>
<protein>
    <submittedName>
        <fullName evidence="9">Arsenite efflux pump ArsB, ACR3 family</fullName>
    </submittedName>
</protein>
<evidence type="ECO:0000313" key="10">
    <source>
        <dbReference type="Proteomes" id="UP000182762"/>
    </source>
</evidence>
<dbReference type="PANTHER" id="PTHR43057">
    <property type="entry name" value="ARSENITE EFFLUX TRANSPORTER"/>
    <property type="match status" value="1"/>
</dbReference>
<dbReference type="PANTHER" id="PTHR43057:SF1">
    <property type="entry name" value="ARSENICAL-RESISTANCE PROTEIN 3"/>
    <property type="match status" value="1"/>
</dbReference>
<dbReference type="RefSeq" id="WP_061805433.1">
    <property type="nucleotide sequence ID" value="NZ_FOXX01000006.1"/>
</dbReference>
<organism evidence="9 10">
    <name type="scientific">Priestia endophytica DSM 13796</name>
    <dbReference type="NCBI Taxonomy" id="1121089"/>
    <lineage>
        <taxon>Bacteria</taxon>
        <taxon>Bacillati</taxon>
        <taxon>Bacillota</taxon>
        <taxon>Bacilli</taxon>
        <taxon>Bacillales</taxon>
        <taxon>Bacillaceae</taxon>
        <taxon>Priestia</taxon>
    </lineage>
</organism>
<keyword evidence="7 8" id="KW-0472">Membrane</keyword>
<dbReference type="InterPro" id="IPR038770">
    <property type="entry name" value="Na+/solute_symporter_sf"/>
</dbReference>
<feature type="transmembrane region" description="Helical" evidence="8">
    <location>
        <begin position="255"/>
        <end position="277"/>
    </location>
</feature>
<evidence type="ECO:0000256" key="3">
    <source>
        <dbReference type="ARBA" id="ARBA00022448"/>
    </source>
</evidence>
<feature type="transmembrane region" description="Helical" evidence="8">
    <location>
        <begin position="94"/>
        <end position="114"/>
    </location>
</feature>
<keyword evidence="3" id="KW-0813">Transport</keyword>
<dbReference type="Gene3D" id="1.20.1530.20">
    <property type="match status" value="1"/>
</dbReference>
<comment type="subcellular location">
    <subcellularLocation>
        <location evidence="1">Cell membrane</location>
        <topology evidence="1">Multi-pass membrane protein</topology>
    </subcellularLocation>
</comment>
<dbReference type="InterPro" id="IPR004706">
    <property type="entry name" value="Arsenical-R_Acr3"/>
</dbReference>
<keyword evidence="6 8" id="KW-1133">Transmembrane helix</keyword>
<gene>
    <name evidence="9" type="ORF">SAMN02745910_02760</name>
</gene>
<dbReference type="InterPro" id="IPR002657">
    <property type="entry name" value="BilAc:Na_symport/Acr3"/>
</dbReference>
<feature type="transmembrane region" description="Helical" evidence="8">
    <location>
        <begin position="65"/>
        <end position="88"/>
    </location>
</feature>
<keyword evidence="4" id="KW-1003">Cell membrane</keyword>
<evidence type="ECO:0000313" key="9">
    <source>
        <dbReference type="EMBL" id="SFQ68278.1"/>
    </source>
</evidence>
<comment type="caution">
    <text evidence="9">The sequence shown here is derived from an EMBL/GenBank/DDBJ whole genome shotgun (WGS) entry which is preliminary data.</text>
</comment>
<reference evidence="9 10" key="1">
    <citation type="submission" date="2016-10" db="EMBL/GenBank/DDBJ databases">
        <authorList>
            <person name="Varghese N."/>
            <person name="Submissions S."/>
        </authorList>
    </citation>
    <scope>NUCLEOTIDE SEQUENCE [LARGE SCALE GENOMIC DNA]</scope>
    <source>
        <strain evidence="9 10">DSM 13796</strain>
    </source>
</reference>
<feature type="transmembrane region" description="Helical" evidence="8">
    <location>
        <begin position="221"/>
        <end position="243"/>
    </location>
</feature>
<evidence type="ECO:0000256" key="6">
    <source>
        <dbReference type="ARBA" id="ARBA00022989"/>
    </source>
</evidence>
<comment type="similarity">
    <text evidence="2">Belongs to the arsenical resistance-3 (ACR3) (TC 2.A.59) family.</text>
</comment>
<evidence type="ECO:0000256" key="4">
    <source>
        <dbReference type="ARBA" id="ARBA00022475"/>
    </source>
</evidence>
<accession>A0A1I6AHU8</accession>
<name>A0A1I6AHU8_9BACI</name>
<evidence type="ECO:0000256" key="5">
    <source>
        <dbReference type="ARBA" id="ARBA00022692"/>
    </source>
</evidence>